<dbReference type="Gene3D" id="3.60.10.10">
    <property type="entry name" value="Endonuclease/exonuclease/phosphatase"/>
    <property type="match status" value="1"/>
</dbReference>
<comment type="caution">
    <text evidence="1">The sequence shown here is derived from an EMBL/GenBank/DDBJ whole genome shotgun (WGS) entry which is preliminary data.</text>
</comment>
<keyword evidence="2" id="KW-1185">Reference proteome</keyword>
<dbReference type="PANTHER" id="PTHR12121:SF37">
    <property type="entry name" value="2',5'-PHOSPHODIESTERASE 12"/>
    <property type="match status" value="1"/>
</dbReference>
<accession>A0AAN7ZKF8</accession>
<dbReference type="AlphaFoldDB" id="A0AAN7ZKF8"/>
<dbReference type="GO" id="GO:0005739">
    <property type="term" value="C:mitochondrion"/>
    <property type="evidence" value="ECO:0007669"/>
    <property type="project" value="TreeGrafter"/>
</dbReference>
<dbReference type="InterPro" id="IPR036691">
    <property type="entry name" value="Endo/exonu/phosph_ase_sf"/>
</dbReference>
<dbReference type="GO" id="GO:0000175">
    <property type="term" value="F:3'-5'-RNA exonuclease activity"/>
    <property type="evidence" value="ECO:0007669"/>
    <property type="project" value="TreeGrafter"/>
</dbReference>
<sequence>MEKEKAHLRELTQTNQCELVFPLRLTDNNSKIILDEEIHSVRTCTDVIESLLTHTRRKILKLFQNNGISDIEIPVSLTVSGTDVKGDVTCKQFIEKPKKNTIFTIFKQSFEVIINAPLVKQIVIPRTLYVNYSYHPLKFKTIYADKELSEFIWYTSPDAVVWTEVARSFKYKPSNGDLNKHVKLRCIPRNVHSVGPPFEIIAQTTVTEMSVIPPCPFDDRHKHTKAWLSEKDQIRIVSYNILSNLYAENTTPHPHCTHKALSIDYRKQLILKELLGYNADILCLQEVDHHIFVRYLKPKLFKMYRGLFHKKGYRISEGLACFFNTERFKLLDSSQLVFCEELRTNTLFKRTWNLVRQCNKLKDCIIKQPTSLQVTVLKSKDVDEVLIVANTHLYYHSEASQIRLLQTSIALDYIQDIFNQYKRHVGSSE</sequence>
<organism evidence="1 2">
    <name type="scientific">Pyrocoelia pectoralis</name>
    <dbReference type="NCBI Taxonomy" id="417401"/>
    <lineage>
        <taxon>Eukaryota</taxon>
        <taxon>Metazoa</taxon>
        <taxon>Ecdysozoa</taxon>
        <taxon>Arthropoda</taxon>
        <taxon>Hexapoda</taxon>
        <taxon>Insecta</taxon>
        <taxon>Pterygota</taxon>
        <taxon>Neoptera</taxon>
        <taxon>Endopterygota</taxon>
        <taxon>Coleoptera</taxon>
        <taxon>Polyphaga</taxon>
        <taxon>Elateriformia</taxon>
        <taxon>Elateroidea</taxon>
        <taxon>Lampyridae</taxon>
        <taxon>Lampyrinae</taxon>
        <taxon>Pyrocoelia</taxon>
    </lineage>
</organism>
<reference evidence="1 2" key="1">
    <citation type="journal article" date="2024" name="Insects">
        <title>An Improved Chromosome-Level Genome Assembly of the Firefly Pyrocoelia pectoralis.</title>
        <authorList>
            <person name="Fu X."/>
            <person name="Meyer-Rochow V.B."/>
            <person name="Ballantyne L."/>
            <person name="Zhu X."/>
        </authorList>
    </citation>
    <scope>NUCLEOTIDE SEQUENCE [LARGE SCALE GENOMIC DNA]</scope>
    <source>
        <strain evidence="1">XCY_ONT2</strain>
    </source>
</reference>
<name>A0AAN7ZKF8_9COLE</name>
<evidence type="ECO:0000313" key="2">
    <source>
        <dbReference type="Proteomes" id="UP001329430"/>
    </source>
</evidence>
<dbReference type="Proteomes" id="UP001329430">
    <property type="component" value="Chromosome 3"/>
</dbReference>
<protein>
    <recommendedName>
        <fullName evidence="3">2',5'-phosphodiesterase 12</fullName>
    </recommendedName>
</protein>
<dbReference type="InterPro" id="IPR050410">
    <property type="entry name" value="CCR4/nocturin_mRNA_transcr"/>
</dbReference>
<dbReference type="GO" id="GO:0000288">
    <property type="term" value="P:nuclear-transcribed mRNA catabolic process, deadenylation-dependent decay"/>
    <property type="evidence" value="ECO:0007669"/>
    <property type="project" value="TreeGrafter"/>
</dbReference>
<gene>
    <name evidence="1" type="ORF">RI129_004326</name>
</gene>
<dbReference type="SUPFAM" id="SSF56219">
    <property type="entry name" value="DNase I-like"/>
    <property type="match status" value="1"/>
</dbReference>
<evidence type="ECO:0000313" key="1">
    <source>
        <dbReference type="EMBL" id="KAK5645862.1"/>
    </source>
</evidence>
<dbReference type="PANTHER" id="PTHR12121">
    <property type="entry name" value="CARBON CATABOLITE REPRESSOR PROTEIN 4"/>
    <property type="match status" value="1"/>
</dbReference>
<proteinExistence type="predicted"/>
<dbReference type="EMBL" id="JAVRBK010000003">
    <property type="protein sequence ID" value="KAK5645862.1"/>
    <property type="molecule type" value="Genomic_DNA"/>
</dbReference>
<evidence type="ECO:0008006" key="3">
    <source>
        <dbReference type="Google" id="ProtNLM"/>
    </source>
</evidence>